<accession>A0A545U015</accession>
<dbReference type="Proteomes" id="UP000315439">
    <property type="component" value="Unassembled WGS sequence"/>
</dbReference>
<dbReference type="AlphaFoldDB" id="A0A545U015"/>
<dbReference type="NCBIfam" id="TIGR04565">
    <property type="entry name" value="OMP_myx_plus"/>
    <property type="match status" value="1"/>
</dbReference>
<comment type="caution">
    <text evidence="1">The sequence shown here is derived from an EMBL/GenBank/DDBJ whole genome shotgun (WGS) entry which is preliminary data.</text>
</comment>
<dbReference type="InterPro" id="IPR030820">
    <property type="entry name" value="OMP_myx_plus_Proteobacteria"/>
</dbReference>
<gene>
    <name evidence="1" type="ORF">FLL46_23835</name>
</gene>
<sequence>MSNYQHALKRITLFLFCTFSLQHNVKAEEPISKDVKIIKPKKDVVTAKAAAIDTEKFELGLLAGFLAVEDFDSNLTQGINFTYHINQDFIVSLESAQSKVGRATFEDVVDGDFLRKSDETFKYTSVSAGYKLFHGRSFLSKESKYDSNIYFLLGVSEVKFAGNSETGLVIGTSYKTVLTDWLTWDLSIKDHVVNRDFLADDKRTHNIEMSLGLNLLF</sequence>
<name>A0A545U015_9GAMM</name>
<dbReference type="EMBL" id="VIKS01000015">
    <property type="protein sequence ID" value="TQV82804.1"/>
    <property type="molecule type" value="Genomic_DNA"/>
</dbReference>
<evidence type="ECO:0000313" key="2">
    <source>
        <dbReference type="Proteomes" id="UP000315439"/>
    </source>
</evidence>
<dbReference type="OrthoDB" id="9150045at2"/>
<organism evidence="1 2">
    <name type="scientific">Aliikangiella coralliicola</name>
    <dbReference type="NCBI Taxonomy" id="2592383"/>
    <lineage>
        <taxon>Bacteria</taxon>
        <taxon>Pseudomonadati</taxon>
        <taxon>Pseudomonadota</taxon>
        <taxon>Gammaproteobacteria</taxon>
        <taxon>Oceanospirillales</taxon>
        <taxon>Pleioneaceae</taxon>
        <taxon>Aliikangiella</taxon>
    </lineage>
</organism>
<reference evidence="1 2" key="1">
    <citation type="submission" date="2019-07" db="EMBL/GenBank/DDBJ databases">
        <title>Draft genome for Aliikangiella sp. M105.</title>
        <authorList>
            <person name="Wang G."/>
        </authorList>
    </citation>
    <scope>NUCLEOTIDE SEQUENCE [LARGE SCALE GENOMIC DNA]</scope>
    <source>
        <strain evidence="1 2">M105</strain>
    </source>
</reference>
<protein>
    <submittedName>
        <fullName evidence="1">Outer membrane beta-barrel domain-containing protein</fullName>
    </submittedName>
</protein>
<evidence type="ECO:0000313" key="1">
    <source>
        <dbReference type="EMBL" id="TQV82804.1"/>
    </source>
</evidence>
<dbReference type="RefSeq" id="WP_142934444.1">
    <property type="nucleotide sequence ID" value="NZ_ML660171.1"/>
</dbReference>
<keyword evidence="2" id="KW-1185">Reference proteome</keyword>
<proteinExistence type="predicted"/>